<feature type="transmembrane region" description="Helical" evidence="1">
    <location>
        <begin position="6"/>
        <end position="22"/>
    </location>
</feature>
<organism evidence="2 3">
    <name type="scientific">Candidatus Roizmanbacteria bacterium GW2011_GWA2_37_7</name>
    <dbReference type="NCBI Taxonomy" id="1618481"/>
    <lineage>
        <taxon>Bacteria</taxon>
        <taxon>Candidatus Roizmaniibacteriota</taxon>
    </lineage>
</organism>
<feature type="transmembrane region" description="Helical" evidence="1">
    <location>
        <begin position="196"/>
        <end position="215"/>
    </location>
</feature>
<dbReference type="InterPro" id="IPR025291">
    <property type="entry name" value="DUF4153"/>
</dbReference>
<keyword evidence="1" id="KW-1133">Transmembrane helix</keyword>
<keyword evidence="1" id="KW-0812">Transmembrane</keyword>
<reference evidence="2 3" key="1">
    <citation type="journal article" date="2015" name="Nature">
        <title>rRNA introns, odd ribosomes, and small enigmatic genomes across a large radiation of phyla.</title>
        <authorList>
            <person name="Brown C.T."/>
            <person name="Hug L.A."/>
            <person name="Thomas B.C."/>
            <person name="Sharon I."/>
            <person name="Castelle C.J."/>
            <person name="Singh A."/>
            <person name="Wilkins M.J."/>
            <person name="Williams K.H."/>
            <person name="Banfield J.F."/>
        </authorList>
    </citation>
    <scope>NUCLEOTIDE SEQUENCE [LARGE SCALE GENOMIC DNA]</scope>
</reference>
<comment type="caution">
    <text evidence="2">The sequence shown here is derived from an EMBL/GenBank/DDBJ whole genome shotgun (WGS) entry which is preliminary data.</text>
</comment>
<dbReference type="Proteomes" id="UP000034471">
    <property type="component" value="Unassembled WGS sequence"/>
</dbReference>
<feature type="transmembrane region" description="Helical" evidence="1">
    <location>
        <begin position="278"/>
        <end position="296"/>
    </location>
</feature>
<feature type="transmembrane region" description="Helical" evidence="1">
    <location>
        <begin position="29"/>
        <end position="46"/>
    </location>
</feature>
<sequence length="544" mass="62390">MTKQSLYPITILLSILFPFLVITDGFFPFTGFALTFSCLAIFIFTAKKEKHSFDIFVCMSILALSSCLILRANPILTFFNIVAILYLGTILIAHKKDETIARIAATPFMLILHLIPLKHSYSFLPNKTHDTKSIKNSIFTTEILLSILITIIMMFIVVPILSSANPIFARMVENSIHSLRLQKLLDYLVSLNPSLYLLRTVFFIFFLFFLPRILTFIDKGEELTIQTPSLSLLNLLIPKIVLSTIIAVFFIAQIQLYSADTSTLQALGYTNSQLTREVFAQLAVVSMIIFSLIYHGSIRSKLQTFMTYLLIAEGVFLTLMAFKSVYDYSHSFGFTFKRLYGFAAVFWIVGVYTGFTYIYTRRVALARFVQALIAWTVFVVIGINIANFDSLIVHHSRARTGEGIDYQYIIYNTSADARAYHLLLDTLYFKRTNDLPEDSSLIQVALHQASSLKNTYSHLDWRRFNFSEYLAYLEIKNIDFEKLNKDVQEYYMKKRSAYFPVGLPQGTVNVHRPEYNLIQITQTPKVIQITLPPPSPMYKQMQLK</sequence>
<gene>
    <name evidence="2" type="ORF">US54_C0057G0004</name>
</gene>
<feature type="transmembrane region" description="Helical" evidence="1">
    <location>
        <begin position="365"/>
        <end position="386"/>
    </location>
</feature>
<evidence type="ECO:0000313" key="3">
    <source>
        <dbReference type="Proteomes" id="UP000034471"/>
    </source>
</evidence>
<name>A0A0G0HDV5_9BACT</name>
<feature type="transmembrane region" description="Helical" evidence="1">
    <location>
        <begin position="138"/>
        <end position="161"/>
    </location>
</feature>
<feature type="transmembrane region" description="Helical" evidence="1">
    <location>
        <begin position="236"/>
        <end position="258"/>
    </location>
</feature>
<dbReference type="STRING" id="1618481.US54_C0057G0004"/>
<keyword evidence="1" id="KW-0472">Membrane</keyword>
<feature type="transmembrane region" description="Helical" evidence="1">
    <location>
        <begin position="75"/>
        <end position="93"/>
    </location>
</feature>
<feature type="transmembrane region" description="Helical" evidence="1">
    <location>
        <begin position="338"/>
        <end position="358"/>
    </location>
</feature>
<feature type="transmembrane region" description="Helical" evidence="1">
    <location>
        <begin position="99"/>
        <end position="117"/>
    </location>
</feature>
<proteinExistence type="predicted"/>
<accession>A0A0G0HDV5</accession>
<evidence type="ECO:0000256" key="1">
    <source>
        <dbReference type="SAM" id="Phobius"/>
    </source>
</evidence>
<protein>
    <submittedName>
        <fullName evidence="2">Uncharacterized protein</fullName>
    </submittedName>
</protein>
<feature type="transmembrane region" description="Helical" evidence="1">
    <location>
        <begin position="308"/>
        <end position="326"/>
    </location>
</feature>
<evidence type="ECO:0000313" key="2">
    <source>
        <dbReference type="EMBL" id="KKQ36720.1"/>
    </source>
</evidence>
<dbReference type="AlphaFoldDB" id="A0A0G0HDV5"/>
<dbReference type="Pfam" id="PF13687">
    <property type="entry name" value="DUF4153"/>
    <property type="match status" value="1"/>
</dbReference>
<dbReference type="EMBL" id="LBTJ01000057">
    <property type="protein sequence ID" value="KKQ36720.1"/>
    <property type="molecule type" value="Genomic_DNA"/>
</dbReference>